<evidence type="ECO:0000256" key="3">
    <source>
        <dbReference type="ARBA" id="ARBA00013161"/>
    </source>
</evidence>
<feature type="compositionally biased region" description="Acidic residues" evidence="16">
    <location>
        <begin position="340"/>
        <end position="351"/>
    </location>
</feature>
<keyword evidence="11" id="KW-0238">DNA-binding</keyword>
<keyword evidence="13" id="KW-0804">Transcription</keyword>
<dbReference type="InterPro" id="IPR002305">
    <property type="entry name" value="aa-tRNA-synth_Ic"/>
</dbReference>
<dbReference type="InterPro" id="IPR013325">
    <property type="entry name" value="RNA_pol_sigma_r2"/>
</dbReference>
<gene>
    <name evidence="19" type="ORF">CHS0354_013117</name>
</gene>
<dbReference type="InterPro" id="IPR050239">
    <property type="entry name" value="Sigma-70_RNA_pol_init_factors"/>
</dbReference>
<dbReference type="Pfam" id="PF00140">
    <property type="entry name" value="Sigma70_r1_2"/>
    <property type="match status" value="1"/>
</dbReference>
<evidence type="ECO:0000256" key="1">
    <source>
        <dbReference type="ARBA" id="ARBA00005594"/>
    </source>
</evidence>
<name>A0AAE0S6L1_9BIVA</name>
<keyword evidence="9" id="KW-0805">Transcription regulation</keyword>
<dbReference type="InterPro" id="IPR007630">
    <property type="entry name" value="RNA_pol_sigma70_r4"/>
</dbReference>
<evidence type="ECO:0000256" key="14">
    <source>
        <dbReference type="ARBA" id="ARBA00030268"/>
    </source>
</evidence>
<feature type="region of interest" description="Disordered" evidence="16">
    <location>
        <begin position="1"/>
        <end position="228"/>
    </location>
</feature>
<dbReference type="GO" id="GO:0016987">
    <property type="term" value="F:sigma factor activity"/>
    <property type="evidence" value="ECO:0007669"/>
    <property type="project" value="UniProtKB-KW"/>
</dbReference>
<accession>A0AAE0S6L1</accession>
<dbReference type="Gene3D" id="1.10.240.10">
    <property type="entry name" value="Tyrosyl-Transfer RNA Synthetase"/>
    <property type="match status" value="1"/>
</dbReference>
<feature type="domain" description="RNA polymerase sigma-70" evidence="18">
    <location>
        <begin position="835"/>
        <end position="861"/>
    </location>
</feature>
<evidence type="ECO:0000256" key="10">
    <source>
        <dbReference type="ARBA" id="ARBA00023082"/>
    </source>
</evidence>
<comment type="similarity">
    <text evidence="1">Belongs to the class-I aminoacyl-tRNA synthetase family.</text>
</comment>
<dbReference type="NCBIfam" id="TIGR02393">
    <property type="entry name" value="RpoD_Cterm"/>
    <property type="match status" value="1"/>
</dbReference>
<dbReference type="Pfam" id="PF03979">
    <property type="entry name" value="Sigma70_r1_1"/>
    <property type="match status" value="1"/>
</dbReference>
<keyword evidence="6" id="KW-0547">Nucleotide-binding</keyword>
<reference evidence="19" key="2">
    <citation type="journal article" date="2021" name="Genome Biol. Evol.">
        <title>Developing a high-quality reference genome for a parasitic bivalve with doubly uniparental inheritance (Bivalvia: Unionida).</title>
        <authorList>
            <person name="Smith C.H."/>
        </authorList>
    </citation>
    <scope>NUCLEOTIDE SEQUENCE</scope>
    <source>
        <strain evidence="19">CHS0354</strain>
        <tissue evidence="19">Mantle</tissue>
    </source>
</reference>
<feature type="region of interest" description="Disordered" evidence="16">
    <location>
        <begin position="338"/>
        <end position="364"/>
    </location>
</feature>
<dbReference type="Pfam" id="PF00579">
    <property type="entry name" value="tRNA-synt_1b"/>
    <property type="match status" value="1"/>
</dbReference>
<dbReference type="GO" id="GO:0004830">
    <property type="term" value="F:tryptophan-tRNA ligase activity"/>
    <property type="evidence" value="ECO:0007669"/>
    <property type="project" value="UniProtKB-EC"/>
</dbReference>
<protein>
    <recommendedName>
        <fullName evidence="3">tryptophan--tRNA ligase</fullName>
        <ecNumber evidence="3">6.1.1.2</ecNumber>
    </recommendedName>
    <alternativeName>
        <fullName evidence="14">Tryptophanyl-tRNA synthetase</fullName>
    </alternativeName>
</protein>
<evidence type="ECO:0000256" key="2">
    <source>
        <dbReference type="ARBA" id="ARBA00007788"/>
    </source>
</evidence>
<evidence type="ECO:0000256" key="12">
    <source>
        <dbReference type="ARBA" id="ARBA00023146"/>
    </source>
</evidence>
<dbReference type="InterPro" id="IPR014284">
    <property type="entry name" value="RNA_pol_sigma-70_dom"/>
</dbReference>
<evidence type="ECO:0000256" key="4">
    <source>
        <dbReference type="ARBA" id="ARBA00022490"/>
    </source>
</evidence>
<keyword evidence="4" id="KW-0963">Cytoplasm</keyword>
<feature type="compositionally biased region" description="Basic and acidic residues" evidence="16">
    <location>
        <begin position="98"/>
        <end position="107"/>
    </location>
</feature>
<dbReference type="PRINTS" id="PR00046">
    <property type="entry name" value="SIGMA70FCT"/>
</dbReference>
<keyword evidence="10" id="KW-0731">Sigma factor</keyword>
<dbReference type="PANTHER" id="PTHR30603:SF60">
    <property type="entry name" value="RNA POLYMERASE SIGMA FACTOR RPOD"/>
    <property type="match status" value="1"/>
</dbReference>
<dbReference type="Gene3D" id="1.10.10.10">
    <property type="entry name" value="Winged helix-like DNA-binding domain superfamily/Winged helix DNA-binding domain"/>
    <property type="match status" value="2"/>
</dbReference>
<dbReference type="Pfam" id="PF04545">
    <property type="entry name" value="Sigma70_r4"/>
    <property type="match status" value="1"/>
</dbReference>
<dbReference type="FunFam" id="1.10.240.10:FF:000005">
    <property type="entry name" value="Tryptophan--tRNA ligase"/>
    <property type="match status" value="1"/>
</dbReference>
<dbReference type="FunFam" id="1.10.601.10:FF:000001">
    <property type="entry name" value="RNA polymerase sigma factor SigA"/>
    <property type="match status" value="1"/>
</dbReference>
<dbReference type="PANTHER" id="PTHR30603">
    <property type="entry name" value="RNA POLYMERASE SIGMA FACTOR RPO"/>
    <property type="match status" value="1"/>
</dbReference>
<dbReference type="Gene3D" id="1.10.220.120">
    <property type="entry name" value="Sigma-70 factor, region 1.1"/>
    <property type="match status" value="1"/>
</dbReference>
<dbReference type="PROSITE" id="PS00716">
    <property type="entry name" value="SIGMA70_2"/>
    <property type="match status" value="1"/>
</dbReference>
<dbReference type="NCBIfam" id="TIGR00233">
    <property type="entry name" value="trpS"/>
    <property type="match status" value="1"/>
</dbReference>
<dbReference type="Pfam" id="PF04539">
    <property type="entry name" value="Sigma70_r3"/>
    <property type="match status" value="1"/>
</dbReference>
<feature type="region of interest" description="Disordered" evidence="16">
    <location>
        <begin position="249"/>
        <end position="275"/>
    </location>
</feature>
<dbReference type="Pfam" id="PF04542">
    <property type="entry name" value="Sigma70_r2"/>
    <property type="match status" value="1"/>
</dbReference>
<feature type="compositionally biased region" description="Basic and acidic residues" evidence="16">
    <location>
        <begin position="162"/>
        <end position="185"/>
    </location>
</feature>
<comment type="similarity">
    <text evidence="2">Belongs to the sigma-70 factor family.</text>
</comment>
<dbReference type="Gene3D" id="1.10.601.10">
    <property type="entry name" value="RNA Polymerase Primary Sigma Factor"/>
    <property type="match status" value="1"/>
</dbReference>
<dbReference type="SUPFAM" id="SSF52374">
    <property type="entry name" value="Nucleotidylyl transferase"/>
    <property type="match status" value="1"/>
</dbReference>
<proteinExistence type="inferred from homology"/>
<dbReference type="CDD" id="cd00806">
    <property type="entry name" value="TrpRS_core"/>
    <property type="match status" value="1"/>
</dbReference>
<dbReference type="InterPro" id="IPR009042">
    <property type="entry name" value="RNA_pol_sigma70_r1_2"/>
</dbReference>
<comment type="caution">
    <text evidence="19">The sequence shown here is derived from an EMBL/GenBank/DDBJ whole genome shotgun (WGS) entry which is preliminary data.</text>
</comment>
<dbReference type="InterPro" id="IPR036388">
    <property type="entry name" value="WH-like_DNA-bd_sf"/>
</dbReference>
<dbReference type="InterPro" id="IPR002306">
    <property type="entry name" value="Trp-tRNA-ligase"/>
</dbReference>
<dbReference type="Proteomes" id="UP001195483">
    <property type="component" value="Unassembled WGS sequence"/>
</dbReference>
<keyword evidence="20" id="KW-1185">Reference proteome</keyword>
<dbReference type="SUPFAM" id="SSF88946">
    <property type="entry name" value="Sigma2 domain of RNA polymerase sigma factors"/>
    <property type="match status" value="1"/>
</dbReference>
<reference evidence="19" key="1">
    <citation type="journal article" date="2021" name="Genome Biol. Evol.">
        <title>A High-Quality Reference Genome for a Parasitic Bivalve with Doubly Uniparental Inheritance (Bivalvia: Unionida).</title>
        <authorList>
            <person name="Smith C.H."/>
        </authorList>
    </citation>
    <scope>NUCLEOTIDE SEQUENCE</scope>
    <source>
        <strain evidence="19">CHS0354</strain>
    </source>
</reference>
<reference evidence="19" key="3">
    <citation type="submission" date="2023-05" db="EMBL/GenBank/DDBJ databases">
        <authorList>
            <person name="Smith C.H."/>
        </authorList>
    </citation>
    <scope>NUCLEOTIDE SEQUENCE</scope>
    <source>
        <strain evidence="19">CHS0354</strain>
        <tissue evidence="19">Mantle</tissue>
    </source>
</reference>
<comment type="catalytic activity">
    <reaction evidence="15">
        <text>tRNA(Trp) + L-tryptophan + ATP = L-tryptophyl-tRNA(Trp) + AMP + diphosphate + H(+)</text>
        <dbReference type="Rhea" id="RHEA:24080"/>
        <dbReference type="Rhea" id="RHEA-COMP:9671"/>
        <dbReference type="Rhea" id="RHEA-COMP:9705"/>
        <dbReference type="ChEBI" id="CHEBI:15378"/>
        <dbReference type="ChEBI" id="CHEBI:30616"/>
        <dbReference type="ChEBI" id="CHEBI:33019"/>
        <dbReference type="ChEBI" id="CHEBI:57912"/>
        <dbReference type="ChEBI" id="CHEBI:78442"/>
        <dbReference type="ChEBI" id="CHEBI:78535"/>
        <dbReference type="ChEBI" id="CHEBI:456215"/>
        <dbReference type="EC" id="6.1.1.2"/>
    </reaction>
</comment>
<dbReference type="InterPro" id="IPR014729">
    <property type="entry name" value="Rossmann-like_a/b/a_fold"/>
</dbReference>
<dbReference type="InterPro" id="IPR012760">
    <property type="entry name" value="RNA_pol_sigma_RpoD_C"/>
</dbReference>
<dbReference type="InterPro" id="IPR042189">
    <property type="entry name" value="RNA_pol_sigma_70_r1_1_sf"/>
</dbReference>
<dbReference type="GO" id="GO:0006436">
    <property type="term" value="P:tryptophanyl-tRNA aminoacylation"/>
    <property type="evidence" value="ECO:0007669"/>
    <property type="project" value="InterPro"/>
</dbReference>
<dbReference type="EMBL" id="JAEAOA010000799">
    <property type="protein sequence ID" value="KAK3586167.1"/>
    <property type="molecule type" value="Genomic_DNA"/>
</dbReference>
<evidence type="ECO:0000259" key="18">
    <source>
        <dbReference type="PROSITE" id="PS00716"/>
    </source>
</evidence>
<feature type="compositionally biased region" description="Basic residues" evidence="16">
    <location>
        <begin position="187"/>
        <end position="201"/>
    </location>
</feature>
<dbReference type="EC" id="6.1.1.2" evidence="3"/>
<evidence type="ECO:0000256" key="15">
    <source>
        <dbReference type="ARBA" id="ARBA00049929"/>
    </source>
</evidence>
<evidence type="ECO:0000313" key="20">
    <source>
        <dbReference type="Proteomes" id="UP001195483"/>
    </source>
</evidence>
<dbReference type="NCBIfam" id="TIGR02937">
    <property type="entry name" value="sigma70-ECF"/>
    <property type="match status" value="1"/>
</dbReference>
<dbReference type="Gene3D" id="3.40.50.620">
    <property type="entry name" value="HUPs"/>
    <property type="match status" value="1"/>
</dbReference>
<dbReference type="PROSITE" id="PS00715">
    <property type="entry name" value="SIGMA70_1"/>
    <property type="match status" value="1"/>
</dbReference>
<evidence type="ECO:0000256" key="13">
    <source>
        <dbReference type="ARBA" id="ARBA00023163"/>
    </source>
</evidence>
<dbReference type="InterPro" id="IPR007624">
    <property type="entry name" value="RNA_pol_sigma70_r3"/>
</dbReference>
<evidence type="ECO:0000256" key="9">
    <source>
        <dbReference type="ARBA" id="ARBA00023015"/>
    </source>
</evidence>
<dbReference type="FunFam" id="1.10.10.10:FF:000002">
    <property type="entry name" value="RNA polymerase sigma factor SigA"/>
    <property type="match status" value="1"/>
</dbReference>
<keyword evidence="7" id="KW-0067">ATP-binding</keyword>
<evidence type="ECO:0000259" key="17">
    <source>
        <dbReference type="PROSITE" id="PS00715"/>
    </source>
</evidence>
<dbReference type="InterPro" id="IPR007127">
    <property type="entry name" value="RNA_pol_sigma_70_r1_1"/>
</dbReference>
<dbReference type="HAMAP" id="MF_00963">
    <property type="entry name" value="Sigma70_RpoD_SigA"/>
    <property type="match status" value="1"/>
</dbReference>
<dbReference type="SUPFAM" id="SSF88659">
    <property type="entry name" value="Sigma3 and sigma4 domains of RNA polymerase sigma factors"/>
    <property type="match status" value="2"/>
</dbReference>
<feature type="domain" description="RNA polymerase sigma-70" evidence="17">
    <location>
        <begin position="666"/>
        <end position="679"/>
    </location>
</feature>
<evidence type="ECO:0000256" key="8">
    <source>
        <dbReference type="ARBA" id="ARBA00022917"/>
    </source>
</evidence>
<feature type="compositionally biased region" description="Basic residues" evidence="16">
    <location>
        <begin position="132"/>
        <end position="141"/>
    </location>
</feature>
<sequence length="1182" mass="133807">MKKNKPAASAGNDNTELSSGKKKQSKSAETKSAAGKQLPAVSPAKKRGRPSKQSNSATGDYGKDTPVKKERRTNKVETVSAKKEKPAKKSLKTVSAEKIIKSVPDKLKTKRGKKNLIAAPREDVPVKDKQKTKPSKTHKSVPKSITVSEVLDTKRKYKKRTPAKDTIRADKDLFDAERDTDDATIKKTAKGKSDKIKKKSRPVKEKKSSAKNTRKNITIADDDTAKDLYDGGDENDAIYADGEFDALAESGKKSAKRKQKSAGRGETGTGKNSKKKVAVDLDKILKSFMEKGKLRGYITTQEIDAVYGDDISDTKVEQIYEYLANNNIEVVDSSRAYMEDGSDSDADDEGNDESRDDFGSDDYDLEEPREVHASALENSDDPVKLYLREMGTINLLDREGEVEIAKRIEEGQNDMLNILLRSELIIGHLFDLCAKLKNNTARAKDIVAGLDEDDNLIEEESQAAELVIGKLERAQKHYNKRSEYLEKIEHEDNRLHSKKLYSLAEEEYEQTIAIIKEINFNTKQIDTMCRIMLTHNDKIDMTFNRLSRYQRDLRAPLTKISKIIENWTDDDSERSKEIETEIKTLTRNNCRVTRRILEKITMGEKKISKYIRQTNHHLDNFRIEIRNLITVDRQVEVAKAQLVEANLRLVISIAKKYTNRGLQFLDLIQEGNIGLMKAVDKFEYKRGYKFSTYATWWIRQAITRAIADQARTIRIPVHMIETINKLVRTTRDLVQELGREPTPEEISIKMDLSVDKVKKIMKISKEPISLETPIGDEDDSHLGDFIPDSSMSKPSESVVSSHLADITRKILSTLSPREEKVLRMRFGIDEKKDHTLEEVGQDFDVTRERIRQIEAKALRKLRHPTRSRLLKNLHLGNYLGAVRQFVQMQNAGNECFFFVADLHALTTASSAEPADIGSASCRNYPAGSVMYCQSSVPYIPYLSALLGMITSESWLRKCTTFKDKAAKQETVSLGLLSYPVLMASDILIVNSHIVPVGHDQLQHLEMARDIAEKFNRDFGDVFVLPSAVLMDSIRVPGLDGSGKMGKSDGNTIGLFEDPKSIRKKVLSAVTDMGPQQGVPMGNEMRNLYYIMELCSPPDVYADYKARYERCEQKFYGELKKQLAEDIIRLTEPFRERYNSPECSVQAARDVLKDGEKRVLPIAKDVFAKAYEKFRLFSARPNF</sequence>
<dbReference type="GO" id="GO:0006352">
    <property type="term" value="P:DNA-templated transcription initiation"/>
    <property type="evidence" value="ECO:0007669"/>
    <property type="project" value="InterPro"/>
</dbReference>
<evidence type="ECO:0000256" key="11">
    <source>
        <dbReference type="ARBA" id="ARBA00023125"/>
    </source>
</evidence>
<dbReference type="GO" id="GO:0005524">
    <property type="term" value="F:ATP binding"/>
    <property type="evidence" value="ECO:0007669"/>
    <property type="project" value="UniProtKB-KW"/>
</dbReference>
<keyword evidence="12" id="KW-0030">Aminoacyl-tRNA synthetase</keyword>
<dbReference type="InterPro" id="IPR013324">
    <property type="entry name" value="RNA_pol_sigma_r3/r4-like"/>
</dbReference>
<feature type="compositionally biased region" description="Basic and acidic residues" evidence="16">
    <location>
        <begin position="120"/>
        <end position="131"/>
    </location>
</feature>
<dbReference type="InterPro" id="IPR007627">
    <property type="entry name" value="RNA_pol_sigma70_r2"/>
</dbReference>
<organism evidence="19 20">
    <name type="scientific">Potamilus streckersoni</name>
    <dbReference type="NCBI Taxonomy" id="2493646"/>
    <lineage>
        <taxon>Eukaryota</taxon>
        <taxon>Metazoa</taxon>
        <taxon>Spiralia</taxon>
        <taxon>Lophotrochozoa</taxon>
        <taxon>Mollusca</taxon>
        <taxon>Bivalvia</taxon>
        <taxon>Autobranchia</taxon>
        <taxon>Heteroconchia</taxon>
        <taxon>Palaeoheterodonta</taxon>
        <taxon>Unionida</taxon>
        <taxon>Unionoidea</taxon>
        <taxon>Unionidae</taxon>
        <taxon>Ambleminae</taxon>
        <taxon>Lampsilini</taxon>
        <taxon>Potamilus</taxon>
    </lineage>
</organism>
<dbReference type="AlphaFoldDB" id="A0AAE0S6L1"/>
<evidence type="ECO:0000256" key="7">
    <source>
        <dbReference type="ARBA" id="ARBA00022840"/>
    </source>
</evidence>
<evidence type="ECO:0000256" key="5">
    <source>
        <dbReference type="ARBA" id="ARBA00022598"/>
    </source>
</evidence>
<dbReference type="InterPro" id="IPR028630">
    <property type="entry name" value="Sigma70_RpoD"/>
</dbReference>
<evidence type="ECO:0000256" key="6">
    <source>
        <dbReference type="ARBA" id="ARBA00022741"/>
    </source>
</evidence>
<keyword evidence="5" id="KW-0436">Ligase</keyword>
<dbReference type="GO" id="GO:0003677">
    <property type="term" value="F:DNA binding"/>
    <property type="evidence" value="ECO:0007669"/>
    <property type="project" value="UniProtKB-KW"/>
</dbReference>
<dbReference type="NCBIfam" id="NF004208">
    <property type="entry name" value="PRK05658.1"/>
    <property type="match status" value="1"/>
</dbReference>
<dbReference type="InterPro" id="IPR000943">
    <property type="entry name" value="RNA_pol_sigma70"/>
</dbReference>
<dbReference type="CDD" id="cd06171">
    <property type="entry name" value="Sigma70_r4"/>
    <property type="match status" value="1"/>
</dbReference>
<evidence type="ECO:0000313" key="19">
    <source>
        <dbReference type="EMBL" id="KAK3586167.1"/>
    </source>
</evidence>
<evidence type="ECO:0000256" key="16">
    <source>
        <dbReference type="SAM" id="MobiDB-lite"/>
    </source>
</evidence>
<keyword evidence="8" id="KW-0648">Protein biosynthesis</keyword>